<dbReference type="InterPro" id="IPR036878">
    <property type="entry name" value="Glu_permease_IIB"/>
</dbReference>
<dbReference type="GO" id="GO:0009401">
    <property type="term" value="P:phosphoenolpyruvate-dependent sugar phosphotransferase system"/>
    <property type="evidence" value="ECO:0007669"/>
    <property type="project" value="UniProtKB-KW"/>
</dbReference>
<evidence type="ECO:0000256" key="9">
    <source>
        <dbReference type="ARBA" id="ARBA00022989"/>
    </source>
</evidence>
<keyword evidence="5" id="KW-0808">Transferase</keyword>
<dbReference type="NCBIfam" id="TIGR02004">
    <property type="entry name" value="PTS-IIBC-malX"/>
    <property type="match status" value="1"/>
</dbReference>
<keyword evidence="16" id="KW-1185">Reference proteome</keyword>
<evidence type="ECO:0000256" key="8">
    <source>
        <dbReference type="ARBA" id="ARBA00022777"/>
    </source>
</evidence>
<keyword evidence="4" id="KW-0762">Sugar transport</keyword>
<dbReference type="GO" id="GO:0090564">
    <property type="term" value="F:protein-phosphocysteine-glucose phosphotransferase system transporter activity"/>
    <property type="evidence" value="ECO:0007669"/>
    <property type="project" value="TreeGrafter"/>
</dbReference>
<proteinExistence type="predicted"/>
<feature type="transmembrane region" description="Helical" evidence="12">
    <location>
        <begin position="171"/>
        <end position="194"/>
    </location>
</feature>
<keyword evidence="3" id="KW-1003">Cell membrane</keyword>
<evidence type="ECO:0000256" key="3">
    <source>
        <dbReference type="ARBA" id="ARBA00022475"/>
    </source>
</evidence>
<evidence type="ECO:0000313" key="15">
    <source>
        <dbReference type="EMBL" id="QNO15824.1"/>
    </source>
</evidence>
<evidence type="ECO:0000259" key="14">
    <source>
        <dbReference type="PROSITE" id="PS51103"/>
    </source>
</evidence>
<feature type="domain" description="PTS EIIC type-1" evidence="14">
    <location>
        <begin position="6"/>
        <end position="420"/>
    </location>
</feature>
<dbReference type="AlphaFoldDB" id="A0A7G9WAW2"/>
<feature type="transmembrane region" description="Helical" evidence="12">
    <location>
        <begin position="313"/>
        <end position="337"/>
    </location>
</feature>
<name>A0A7G9WAW2_ALKCA</name>
<dbReference type="InterPro" id="IPR018113">
    <property type="entry name" value="PTrfase_EIIB_Cys"/>
</dbReference>
<dbReference type="InterPro" id="IPR003352">
    <property type="entry name" value="PTS_EIIC"/>
</dbReference>
<feature type="transmembrane region" description="Helical" evidence="12">
    <location>
        <begin position="343"/>
        <end position="365"/>
    </location>
</feature>
<dbReference type="PROSITE" id="PS51103">
    <property type="entry name" value="PTS_EIIC_TYPE_1"/>
    <property type="match status" value="1"/>
</dbReference>
<dbReference type="CDD" id="cd00212">
    <property type="entry name" value="PTS_IIB_glc"/>
    <property type="match status" value="1"/>
</dbReference>
<dbReference type="GO" id="GO:0016301">
    <property type="term" value="F:kinase activity"/>
    <property type="evidence" value="ECO:0007669"/>
    <property type="project" value="UniProtKB-KW"/>
</dbReference>
<evidence type="ECO:0000256" key="11">
    <source>
        <dbReference type="PROSITE-ProRule" id="PRU00421"/>
    </source>
</evidence>
<keyword evidence="8" id="KW-0418">Kinase</keyword>
<dbReference type="InterPro" id="IPR001996">
    <property type="entry name" value="PTS_IIB_1"/>
</dbReference>
<accession>A0A7G9WAW2</accession>
<dbReference type="InterPro" id="IPR011301">
    <property type="entry name" value="PTS_Mal/Glc-sp_IIBC_component"/>
</dbReference>
<evidence type="ECO:0000256" key="12">
    <source>
        <dbReference type="SAM" id="Phobius"/>
    </source>
</evidence>
<comment type="subcellular location">
    <subcellularLocation>
        <location evidence="1">Cell membrane</location>
        <topology evidence="1">Multi-pass membrane protein</topology>
    </subcellularLocation>
</comment>
<dbReference type="Pfam" id="PF02378">
    <property type="entry name" value="PTS_EIIC"/>
    <property type="match status" value="1"/>
</dbReference>
<feature type="active site" description="Phosphocysteine intermediate; for EIIB activity" evidence="11">
    <location>
        <position position="457"/>
    </location>
</feature>
<dbReference type="EMBL" id="CP058559">
    <property type="protein sequence ID" value="QNO15824.1"/>
    <property type="molecule type" value="Genomic_DNA"/>
</dbReference>
<dbReference type="GO" id="GO:0008982">
    <property type="term" value="F:protein-N(PI)-phosphohistidine-sugar phosphotransferase activity"/>
    <property type="evidence" value="ECO:0007669"/>
    <property type="project" value="InterPro"/>
</dbReference>
<evidence type="ECO:0000256" key="2">
    <source>
        <dbReference type="ARBA" id="ARBA00022448"/>
    </source>
</evidence>
<feature type="transmembrane region" description="Helical" evidence="12">
    <location>
        <begin position="21"/>
        <end position="39"/>
    </location>
</feature>
<keyword evidence="7 12" id="KW-0812">Transmembrane</keyword>
<evidence type="ECO:0000256" key="10">
    <source>
        <dbReference type="ARBA" id="ARBA00023136"/>
    </source>
</evidence>
<dbReference type="GO" id="GO:0005886">
    <property type="term" value="C:plasma membrane"/>
    <property type="evidence" value="ECO:0007669"/>
    <property type="project" value="UniProtKB-SubCell"/>
</dbReference>
<dbReference type="InterPro" id="IPR050429">
    <property type="entry name" value="PTS_Glucose_EIICBA"/>
</dbReference>
<dbReference type="PROSITE" id="PS01035">
    <property type="entry name" value="PTS_EIIB_TYPE_1_CYS"/>
    <property type="match status" value="1"/>
</dbReference>
<dbReference type="Pfam" id="PF00367">
    <property type="entry name" value="PTS_EIIB"/>
    <property type="match status" value="1"/>
</dbReference>
<evidence type="ECO:0000256" key="1">
    <source>
        <dbReference type="ARBA" id="ARBA00004651"/>
    </source>
</evidence>
<dbReference type="RefSeq" id="WP_213166228.1">
    <property type="nucleotide sequence ID" value="NZ_CP058559.1"/>
</dbReference>
<keyword evidence="10 12" id="KW-0472">Membrane</keyword>
<feature type="domain" description="PTS EIIB type-1" evidence="13">
    <location>
        <begin position="435"/>
        <end position="511"/>
    </location>
</feature>
<dbReference type="GO" id="GO:1904659">
    <property type="term" value="P:D-glucose transmembrane transport"/>
    <property type="evidence" value="ECO:0007669"/>
    <property type="project" value="TreeGrafter"/>
</dbReference>
<evidence type="ECO:0000313" key="16">
    <source>
        <dbReference type="Proteomes" id="UP000516160"/>
    </source>
</evidence>
<dbReference type="PROSITE" id="PS51098">
    <property type="entry name" value="PTS_EIIB_TYPE_1"/>
    <property type="match status" value="1"/>
</dbReference>
<gene>
    <name evidence="15" type="primary">malX</name>
    <name evidence="15" type="ORF">HYG86_14140</name>
</gene>
<evidence type="ECO:0000256" key="5">
    <source>
        <dbReference type="ARBA" id="ARBA00022679"/>
    </source>
</evidence>
<dbReference type="NCBIfam" id="TIGR00826">
    <property type="entry name" value="EIIB_glc"/>
    <property type="match status" value="1"/>
</dbReference>
<dbReference type="Proteomes" id="UP000516160">
    <property type="component" value="Chromosome"/>
</dbReference>
<dbReference type="PANTHER" id="PTHR30009:SF20">
    <property type="entry name" value="PTS SYSTEM GLUCOSE-SPECIFIC EIICB COMPONENT-RELATED"/>
    <property type="match status" value="1"/>
</dbReference>
<dbReference type="NCBIfam" id="NF007509">
    <property type="entry name" value="PRK10110.1"/>
    <property type="match status" value="1"/>
</dbReference>
<feature type="transmembrane region" description="Helical" evidence="12">
    <location>
        <begin position="93"/>
        <end position="114"/>
    </location>
</feature>
<keyword evidence="2" id="KW-0813">Transport</keyword>
<dbReference type="Gene3D" id="3.30.1360.60">
    <property type="entry name" value="Glucose permease domain IIB"/>
    <property type="match status" value="1"/>
</dbReference>
<evidence type="ECO:0000256" key="6">
    <source>
        <dbReference type="ARBA" id="ARBA00022683"/>
    </source>
</evidence>
<evidence type="ECO:0000256" key="4">
    <source>
        <dbReference type="ARBA" id="ARBA00022597"/>
    </source>
</evidence>
<protein>
    <submittedName>
        <fullName evidence="15">PTS maltose transporter subunit IICB</fullName>
    </submittedName>
</protein>
<organism evidence="15 16">
    <name type="scientific">Alkalicella caledoniensis</name>
    <dbReference type="NCBI Taxonomy" id="2731377"/>
    <lineage>
        <taxon>Bacteria</taxon>
        <taxon>Bacillati</taxon>
        <taxon>Bacillota</taxon>
        <taxon>Clostridia</taxon>
        <taxon>Eubacteriales</taxon>
        <taxon>Proteinivoracaceae</taxon>
        <taxon>Alkalicella</taxon>
    </lineage>
</organism>
<feature type="transmembrane region" description="Helical" evidence="12">
    <location>
        <begin position="126"/>
        <end position="150"/>
    </location>
</feature>
<feature type="transmembrane region" description="Helical" evidence="12">
    <location>
        <begin position="59"/>
        <end position="81"/>
    </location>
</feature>
<dbReference type="InterPro" id="IPR013013">
    <property type="entry name" value="PTS_EIIC_1"/>
</dbReference>
<feature type="transmembrane region" description="Helical" evidence="12">
    <location>
        <begin position="386"/>
        <end position="408"/>
    </location>
</feature>
<reference evidence="15 16" key="1">
    <citation type="submission" date="2020-07" db="EMBL/GenBank/DDBJ databases">
        <title>Alkalicella. sp. LB2 genome.</title>
        <authorList>
            <person name="Postec A."/>
            <person name="Quemeneur M."/>
        </authorList>
    </citation>
    <scope>NUCLEOTIDE SEQUENCE [LARGE SCALE GENOMIC DNA]</scope>
    <source>
        <strain evidence="15 16">LB2</strain>
    </source>
</reference>
<dbReference type="SUPFAM" id="SSF55604">
    <property type="entry name" value="Glucose permease domain IIB"/>
    <property type="match status" value="1"/>
</dbReference>
<evidence type="ECO:0000256" key="7">
    <source>
        <dbReference type="ARBA" id="ARBA00022692"/>
    </source>
</evidence>
<sequence>MSVKKMSAWEFFQTLGKTFMLPVALLAAMGILLGIGSAFTGGTTIEMFPFLGAPFLQQLFNFMISISLVAFSYLPLLFAVAIPLGMARENKQIAAFAGLVGFIAMHLGTNFLLSARGILDSVDTKMILGIQSIDTGVLGGLFCGIIVFFIHERFQHIELSDAFTFFSGTRFVAIATTLIMAIIGLMVPFVWPIMARGIAQVGNMIQKAGPFGPFLFGAGERLLLPFGLHHILVATIRFTEAGGTYITESGESIHGALNIFYNQFSQGAEYVSPEFTRFLSQGKMPTFLFGLSGAAFAMYKTAYLENKNKIKGLLISAVIAAAVGGITEPIEFIFLFIAPALYLFHAFMTGLGFMVMGLLNVAIGNTDGNIIDFFVFGVLQGTWTKWYMVILVGIVWFAVYYFVFKWYIEKKNIPTPGRENSEVSNNVVESGDIAGYSAKVMLEALGGKGNIDVLDNCITRLRLVVKDSNIIDVEAVKRAGAINVVKLDETNVQVIIGPKVQVLKRQLDKLI</sequence>
<dbReference type="PANTHER" id="PTHR30009">
    <property type="entry name" value="CYTOCHROME C-TYPE SYNTHESIS PROTEIN AND PTS TRANSMEMBRANE COMPONENT"/>
    <property type="match status" value="1"/>
</dbReference>
<evidence type="ECO:0000259" key="13">
    <source>
        <dbReference type="PROSITE" id="PS51098"/>
    </source>
</evidence>
<keyword evidence="6" id="KW-0598">Phosphotransferase system</keyword>
<dbReference type="KEGG" id="acae:HYG86_14140"/>
<keyword evidence="9 12" id="KW-1133">Transmembrane helix</keyword>